<dbReference type="SUPFAM" id="SSF53335">
    <property type="entry name" value="S-adenosyl-L-methionine-dependent methyltransferases"/>
    <property type="match status" value="1"/>
</dbReference>
<evidence type="ECO:0000313" key="12">
    <source>
        <dbReference type="EMBL" id="PFH62207.1"/>
    </source>
</evidence>
<dbReference type="PROSITE" id="PS50075">
    <property type="entry name" value="CARRIER"/>
    <property type="match status" value="1"/>
</dbReference>
<feature type="domain" description="Carrier" evidence="10">
    <location>
        <begin position="2101"/>
        <end position="2178"/>
    </location>
</feature>
<keyword evidence="5" id="KW-0521">NADP</keyword>
<dbReference type="STRING" id="268505.A0A2A9PMT3"/>
<accession>A0A2A9PMT3</accession>
<dbReference type="SMART" id="SM00826">
    <property type="entry name" value="PKS_DH"/>
    <property type="match status" value="1"/>
</dbReference>
<dbReference type="InterPro" id="IPR049552">
    <property type="entry name" value="PKS_DH_N"/>
</dbReference>
<dbReference type="PROSITE" id="PS52019">
    <property type="entry name" value="PKS_MFAS_DH"/>
    <property type="match status" value="1"/>
</dbReference>
<feature type="compositionally biased region" description="Polar residues" evidence="9">
    <location>
        <begin position="2075"/>
        <end position="2084"/>
    </location>
</feature>
<dbReference type="Pfam" id="PF23114">
    <property type="entry name" value="NAD-bd_HRPKS_sdrA"/>
    <property type="match status" value="1"/>
</dbReference>
<dbReference type="Gene3D" id="3.10.129.110">
    <property type="entry name" value="Polyketide synthase dehydratase"/>
    <property type="match status" value="1"/>
</dbReference>
<dbReference type="Gene3D" id="3.40.366.10">
    <property type="entry name" value="Malonyl-Coenzyme A Acyl Carrier Protein, domain 2"/>
    <property type="match status" value="1"/>
</dbReference>
<evidence type="ECO:0000256" key="5">
    <source>
        <dbReference type="ARBA" id="ARBA00022857"/>
    </source>
</evidence>
<dbReference type="InterPro" id="IPR042104">
    <property type="entry name" value="PKS_dehydratase_sf"/>
</dbReference>
<evidence type="ECO:0000256" key="1">
    <source>
        <dbReference type="ARBA" id="ARBA00005179"/>
    </source>
</evidence>
<dbReference type="InterPro" id="IPR036291">
    <property type="entry name" value="NAD(P)-bd_dom_sf"/>
</dbReference>
<dbReference type="SUPFAM" id="SSF51735">
    <property type="entry name" value="NAD(P)-binding Rossmann-fold domains"/>
    <property type="match status" value="3"/>
</dbReference>
<dbReference type="Gene3D" id="3.90.180.10">
    <property type="entry name" value="Medium-chain alcohol dehydrogenases, catalytic domain"/>
    <property type="match status" value="1"/>
</dbReference>
<evidence type="ECO:0000313" key="13">
    <source>
        <dbReference type="Proteomes" id="UP000037136"/>
    </source>
</evidence>
<gene>
    <name evidence="12" type="ORF">XA68_14614</name>
</gene>
<dbReference type="InterPro" id="IPR001227">
    <property type="entry name" value="Ac_transferase_dom_sf"/>
</dbReference>
<dbReference type="SMART" id="SM00829">
    <property type="entry name" value="PKS_ER"/>
    <property type="match status" value="1"/>
</dbReference>
<dbReference type="InterPro" id="IPR016036">
    <property type="entry name" value="Malonyl_transacylase_ACP-bd"/>
</dbReference>
<dbReference type="Pfam" id="PF08242">
    <property type="entry name" value="Methyltransf_12"/>
    <property type="match status" value="1"/>
</dbReference>
<dbReference type="InterPro" id="IPR011032">
    <property type="entry name" value="GroES-like_sf"/>
</dbReference>
<dbReference type="CDD" id="cd02440">
    <property type="entry name" value="AdoMet_MTases"/>
    <property type="match status" value="1"/>
</dbReference>
<dbReference type="InterPro" id="IPR049900">
    <property type="entry name" value="PKS_mFAS_DH"/>
</dbReference>
<dbReference type="GO" id="GO:0004312">
    <property type="term" value="F:fatty acid synthase activity"/>
    <property type="evidence" value="ECO:0007669"/>
    <property type="project" value="TreeGrafter"/>
</dbReference>
<feature type="active site" description="Proton acceptor; for dehydratase activity" evidence="8">
    <location>
        <position position="608"/>
    </location>
</feature>
<dbReference type="InterPro" id="IPR013154">
    <property type="entry name" value="ADH-like_N"/>
</dbReference>
<reference evidence="12 13" key="1">
    <citation type="journal article" date="2015" name="BMC Genomics">
        <title>Gene expression during zombie ant biting behavior reflects the complexity underlying fungal parasitic behavioral manipulation.</title>
        <authorList>
            <person name="de Bekker C."/>
            <person name="Ohm R.A."/>
            <person name="Loreto R.G."/>
            <person name="Sebastian A."/>
            <person name="Albert I."/>
            <person name="Merrow M."/>
            <person name="Brachmann A."/>
            <person name="Hughes D.P."/>
        </authorList>
    </citation>
    <scope>NUCLEOTIDE SEQUENCE [LARGE SCALE GENOMIC DNA]</scope>
    <source>
        <strain evidence="12 13">SC16a</strain>
    </source>
</reference>
<dbReference type="PANTHER" id="PTHR43775">
    <property type="entry name" value="FATTY ACID SYNTHASE"/>
    <property type="match status" value="1"/>
</dbReference>
<proteinExistence type="predicted"/>
<evidence type="ECO:0000256" key="8">
    <source>
        <dbReference type="PROSITE-ProRule" id="PRU01363"/>
    </source>
</evidence>
<dbReference type="Pfam" id="PF13602">
    <property type="entry name" value="ADH_zinc_N_2"/>
    <property type="match status" value="1"/>
</dbReference>
<sequence>MTCLTYTDELISVNSFGYGGTNAHCILDDALHYLDARGLNGAHNTARDCKLTNGDVLDHQPNGAPVINGSAKFDVSDPEDCRRVVTNGGNHSCFSRLDQLKAQTPTPRLLVWSSHDEHGVARTATSLASYVQTRIGFPAEEDALIERLAFTLASPRDGFSWRSYVVAASSKEACSALGKHPKPLPETQSPAIAFIFTGQGAQWFAMGRELLVYDAFHESLKAAAAYFKASGSDWDLIDELLEEESNSRINEAVLSHPASAALQVALVDLLTSWEVKPSVVIGHSSGEVAAAYARRAITRESVWKVAYHRGRLASSVKREGGMLAVGLGEIEAKAIIDESELGDIVVACINSPQSVTLSGDASAILRAKALLDEGKVFNRRLAVTTAYHSPHMNDIAQEYSEALGELTAASDTDDDKVQMFSSVTGKLIAASELAQPSHWVTNMLSPVRFQQAIEAALEYRSLAHDTLNLMLEIGPHSALQMPLKQILAANGREHAVQYTTMLTRKQNASRTALNAMGFLFQRGYGVNVTKVNRYSESNKQLVPLVDMPPYAWNHHHRYWSESALCRAFRTRKHPRHHLVGYPDEHSTSQEPSWRNYIRVSELPWLEHHRVQSTVLYPFSGMIIMAIEALRQVADSAREIEGFQLRHVSVDTAMIITTDMAVETKVQLRPWQAASPKNDSSWREFSVSSRNHHGVWTRHCLGYISVVYHSSDSPVFPDEMVAWHRREAVELDDKELDNKDTEQLYHSWNELGLQWTDSFRVISRLSSGDHEARFTVQVPDTKLYMPNEFEHHHVIHPATLDGILQTILPFPLAQGQVPRFVERAYISHHMTTRSTGDELHGYSRYDPSRSEGMIMAFDDEWNSIMVAFEGIKLASISQEAAVSEQVTASTWSLQWGLDIEAMSDESLEHFLRSFTDEVAETTDDVIRDLELASFIICKRILRLFSAKDSRRFAAHHSLFFDYMQRQYCLAEKGGLVCQPALESSQDWRHLNDEMEDLVLDRAFTTSVDGQLLCRVAGSLDRVLRGELEPLQILRQDDMLTEYYRNCIGINKMYAGIAQFIKYLAHKRPLRIIEVGAGTGGTTLAVLSAFGSSREAAARLNQYTYTDISSGFFEDATKMLDNYSPLIDYRVLDIEKDPAAQGFECGAYDLVLATKVLHACRSVDTCLNHCRRLLKPDGYLALVELTSTTARTPMIFGILNGWWFGESDDRNWGPRLSEEQWDSHLRKQGFRGLSVSIRDGSRDLFSHTMMISQSCPAIVPDKSSSILIVQTPAQQQDCDSISSQLARVFGREDNEVQRILLSDVHDYDIHNKRSVITLEADRPLLRNVSECDISAIRKLLLNSESTFWLKRGATMNCENPEAGLITGLFRAIRGECPETQVTTLDLDAVPNNDSEATLSAITQILRVPSLGDGRETEMALRNGNIFVPRFHRDDASVRTLSEPVLVPTSLGETGMAVVLREHNSSSLYFAQCDEFPSPLRPKEVEIKVKAVGLSRRDVTAVSDQSGLGLQCSGIVSRTGQAVAEFSVGDRVITFRPGSCRTYVRNAEHLVHKVPDSIGFEKAASLLCTYVAAYYALFDIGHLQSGENVLIYASARDIAQAAVVLSRHIGAETFVAVSTPRLEEMVIESTAISKDRVFCSFHHGLAADIKKMTHGKGVDVVLSTCRGQPLRNTMHCIQPFGRFIELGSEYACVEAGSNALDMALFSDSVLFASVNMKSLAATKSAVLRHAVSSIMAYVETGIITMPEPLRTFPFSQYEEALRYLQTGEDTGVLILTTDDDDDPVLVMAPEHRPLALVPDATYMICTGQDEVGFAGPFISLLASRGATHIAWLAAGHIEERMSFVHQLKDANVNSKVIDCDFSNESELRQVLDSLEGSWPPIRGVALLGFLSERPTTHLEDLTAEDVQSAISPTLEATRNLHKMLPKALDFCILASPMGGAMGSRGYESQVAGKLTSSRTSTFLAFPLTNPAYAFQSSMMGHRHAQGLAGTCIAVGIAEPTSHTSSRHATNGNPKKIDGFMLGADSLAALERIMGSSEASPEVFIHTTAENSSREKALLLDDPRFTFIRAEAGQKSRSESPATKSASSKADELGMELATAQTTREVITIVLAGLVRKLARLIMVEEEEINPERPASTHHIDSLMAIEVRIWALKQAKSDVSVFEILSNEPLVELAARIAARSCLVPEQLRP</sequence>
<dbReference type="InterPro" id="IPR013217">
    <property type="entry name" value="Methyltransf_12"/>
</dbReference>
<dbReference type="Gene3D" id="3.40.50.720">
    <property type="entry name" value="NAD(P)-binding Rossmann-like Domain"/>
    <property type="match status" value="2"/>
</dbReference>
<dbReference type="GO" id="GO:0044550">
    <property type="term" value="P:secondary metabolite biosynthetic process"/>
    <property type="evidence" value="ECO:0007669"/>
    <property type="project" value="TreeGrafter"/>
</dbReference>
<dbReference type="InterPro" id="IPR049551">
    <property type="entry name" value="PKS_DH_C"/>
</dbReference>
<dbReference type="GO" id="GO:0016491">
    <property type="term" value="F:oxidoreductase activity"/>
    <property type="evidence" value="ECO:0007669"/>
    <property type="project" value="InterPro"/>
</dbReference>
<dbReference type="CDD" id="cd05195">
    <property type="entry name" value="enoyl_red"/>
    <property type="match status" value="1"/>
</dbReference>
<keyword evidence="13" id="KW-1185">Reference proteome</keyword>
<reference evidence="12 13" key="2">
    <citation type="journal article" date="2017" name="Sci. Rep.">
        <title>Ant-infecting Ophiocordyceps genomes reveal a high diversity of potential behavioral manipulation genes and a possible major role for enterotoxins.</title>
        <authorList>
            <person name="de Bekker C."/>
            <person name="Ohm R.A."/>
            <person name="Evans H.C."/>
            <person name="Brachmann A."/>
            <person name="Hughes D.P."/>
        </authorList>
    </citation>
    <scope>NUCLEOTIDE SEQUENCE [LARGE SCALE GENOMIC DNA]</scope>
    <source>
        <strain evidence="12 13">SC16a</strain>
    </source>
</reference>
<name>A0A2A9PMT3_OPHUN</name>
<comment type="caution">
    <text evidence="12">The sequence shown here is derived from an EMBL/GenBank/DDBJ whole genome shotgun (WGS) entry which is preliminary data.</text>
</comment>
<dbReference type="InterPro" id="IPR009081">
    <property type="entry name" value="PP-bd_ACP"/>
</dbReference>
<keyword evidence="7" id="KW-0012">Acyltransferase</keyword>
<dbReference type="InterPro" id="IPR020843">
    <property type="entry name" value="ER"/>
</dbReference>
<feature type="region of interest" description="Disordered" evidence="9">
    <location>
        <begin position="2066"/>
        <end position="2087"/>
    </location>
</feature>
<dbReference type="InterPro" id="IPR020807">
    <property type="entry name" value="PKS_DH"/>
</dbReference>
<dbReference type="SMART" id="SM00827">
    <property type="entry name" value="PKS_AT"/>
    <property type="match status" value="1"/>
</dbReference>
<evidence type="ECO:0000259" key="10">
    <source>
        <dbReference type="PROSITE" id="PS50075"/>
    </source>
</evidence>
<dbReference type="PANTHER" id="PTHR43775:SF29">
    <property type="entry name" value="ASPERFURANONE POLYKETIDE SYNTHASE AFOG-RELATED"/>
    <property type="match status" value="1"/>
</dbReference>
<dbReference type="SUPFAM" id="SSF50129">
    <property type="entry name" value="GroES-like"/>
    <property type="match status" value="1"/>
</dbReference>
<dbReference type="SUPFAM" id="SSF55048">
    <property type="entry name" value="Probable ACP-binding domain of malonyl-CoA ACP transacylase"/>
    <property type="match status" value="1"/>
</dbReference>
<dbReference type="Pfam" id="PF08240">
    <property type="entry name" value="ADH_N"/>
    <property type="match status" value="1"/>
</dbReference>
<evidence type="ECO:0000256" key="4">
    <source>
        <dbReference type="ARBA" id="ARBA00022679"/>
    </source>
</evidence>
<protein>
    <submittedName>
        <fullName evidence="12">Uncharacterized protein</fullName>
    </submittedName>
</protein>
<dbReference type="Gene3D" id="3.40.50.150">
    <property type="entry name" value="Vaccinia Virus protein VP39"/>
    <property type="match status" value="1"/>
</dbReference>
<dbReference type="EMBL" id="LAZP02000037">
    <property type="protein sequence ID" value="PFH62207.1"/>
    <property type="molecule type" value="Genomic_DNA"/>
</dbReference>
<dbReference type="Pfam" id="PF21089">
    <property type="entry name" value="PKS_DH_N"/>
    <property type="match status" value="1"/>
</dbReference>
<feature type="region of interest" description="C-terminal hotdog fold" evidence="8">
    <location>
        <begin position="735"/>
        <end position="881"/>
    </location>
</feature>
<organism evidence="12 13">
    <name type="scientific">Ophiocordyceps unilateralis</name>
    <name type="common">Zombie-ant fungus</name>
    <name type="synonym">Torrubia unilateralis</name>
    <dbReference type="NCBI Taxonomy" id="268505"/>
    <lineage>
        <taxon>Eukaryota</taxon>
        <taxon>Fungi</taxon>
        <taxon>Dikarya</taxon>
        <taxon>Ascomycota</taxon>
        <taxon>Pezizomycotina</taxon>
        <taxon>Sordariomycetes</taxon>
        <taxon>Hypocreomycetidae</taxon>
        <taxon>Hypocreales</taxon>
        <taxon>Ophiocordycipitaceae</taxon>
        <taxon>Ophiocordyceps</taxon>
    </lineage>
</organism>
<evidence type="ECO:0000256" key="9">
    <source>
        <dbReference type="SAM" id="MobiDB-lite"/>
    </source>
</evidence>
<dbReference type="InterPro" id="IPR029063">
    <property type="entry name" value="SAM-dependent_MTases_sf"/>
</dbReference>
<feature type="active site" description="Proton donor; for dehydratase activity" evidence="8">
    <location>
        <position position="800"/>
    </location>
</feature>
<dbReference type="Pfam" id="PF14765">
    <property type="entry name" value="PS-DH"/>
    <property type="match status" value="1"/>
</dbReference>
<dbReference type="InterPro" id="IPR050091">
    <property type="entry name" value="PKS_NRPS_Biosynth_Enz"/>
</dbReference>
<evidence type="ECO:0000256" key="7">
    <source>
        <dbReference type="ARBA" id="ARBA00023315"/>
    </source>
</evidence>
<dbReference type="OrthoDB" id="329835at2759"/>
<evidence type="ECO:0000256" key="3">
    <source>
        <dbReference type="ARBA" id="ARBA00022553"/>
    </source>
</evidence>
<dbReference type="SMART" id="SM00823">
    <property type="entry name" value="PKS_PP"/>
    <property type="match status" value="1"/>
</dbReference>
<keyword evidence="3" id="KW-0597">Phosphoprotein</keyword>
<keyword evidence="6" id="KW-0511">Multifunctional enzyme</keyword>
<keyword evidence="4" id="KW-0808">Transferase</keyword>
<dbReference type="InterPro" id="IPR020806">
    <property type="entry name" value="PKS_PP-bd"/>
</dbReference>
<dbReference type="Proteomes" id="UP000037136">
    <property type="component" value="Unassembled WGS sequence"/>
</dbReference>
<dbReference type="SUPFAM" id="SSF52151">
    <property type="entry name" value="FabD/lysophospholipase-like"/>
    <property type="match status" value="1"/>
</dbReference>
<dbReference type="InterPro" id="IPR056501">
    <property type="entry name" value="NAD-bd_HRPKS_sdrA"/>
</dbReference>
<dbReference type="GO" id="GO:0031177">
    <property type="term" value="F:phosphopantetheine binding"/>
    <property type="evidence" value="ECO:0007669"/>
    <property type="project" value="InterPro"/>
</dbReference>
<keyword evidence="2" id="KW-0596">Phosphopantetheine</keyword>
<dbReference type="Pfam" id="PF08659">
    <property type="entry name" value="KR"/>
    <property type="match status" value="1"/>
</dbReference>
<comment type="pathway">
    <text evidence="1">Secondary metabolite biosynthesis.</text>
</comment>
<dbReference type="InterPro" id="IPR016035">
    <property type="entry name" value="Acyl_Trfase/lysoPLipase"/>
</dbReference>
<feature type="region of interest" description="N-terminal hotdog fold" evidence="8">
    <location>
        <begin position="576"/>
        <end position="710"/>
    </location>
</feature>
<dbReference type="GO" id="GO:0006633">
    <property type="term" value="P:fatty acid biosynthetic process"/>
    <property type="evidence" value="ECO:0007669"/>
    <property type="project" value="TreeGrafter"/>
</dbReference>
<evidence type="ECO:0000256" key="2">
    <source>
        <dbReference type="ARBA" id="ARBA00022450"/>
    </source>
</evidence>
<evidence type="ECO:0000259" key="11">
    <source>
        <dbReference type="PROSITE" id="PS52019"/>
    </source>
</evidence>
<dbReference type="InterPro" id="IPR016039">
    <property type="entry name" value="Thiolase-like"/>
</dbReference>
<dbReference type="InterPro" id="IPR014043">
    <property type="entry name" value="Acyl_transferase_dom"/>
</dbReference>
<dbReference type="Gene3D" id="3.40.47.10">
    <property type="match status" value="1"/>
</dbReference>
<evidence type="ECO:0000256" key="6">
    <source>
        <dbReference type="ARBA" id="ARBA00023268"/>
    </source>
</evidence>
<dbReference type="Pfam" id="PF00698">
    <property type="entry name" value="Acyl_transf_1"/>
    <property type="match status" value="1"/>
</dbReference>
<feature type="domain" description="PKS/mFAS DH" evidence="11">
    <location>
        <begin position="576"/>
        <end position="881"/>
    </location>
</feature>
<dbReference type="InterPro" id="IPR013968">
    <property type="entry name" value="PKS_KR"/>
</dbReference>